<name>A0A074W629_9PEZI</name>
<dbReference type="RefSeq" id="XP_013422703.1">
    <property type="nucleotide sequence ID" value="XM_013567249.1"/>
</dbReference>
<dbReference type="EMBL" id="KL584728">
    <property type="protein sequence ID" value="KEQ68570.1"/>
    <property type="molecule type" value="Genomic_DNA"/>
</dbReference>
<dbReference type="STRING" id="1043004.A0A074W629"/>
<evidence type="ECO:0000313" key="2">
    <source>
        <dbReference type="Proteomes" id="UP000027730"/>
    </source>
</evidence>
<protein>
    <submittedName>
        <fullName evidence="1">Uncharacterized protein</fullName>
    </submittedName>
</protein>
<accession>A0A074W629</accession>
<proteinExistence type="predicted"/>
<dbReference type="Proteomes" id="UP000027730">
    <property type="component" value="Unassembled WGS sequence"/>
</dbReference>
<dbReference type="AlphaFoldDB" id="A0A074W629"/>
<dbReference type="HOGENOM" id="CLU_114597_0_0_1"/>
<feature type="non-terminal residue" evidence="1">
    <location>
        <position position="141"/>
    </location>
</feature>
<keyword evidence="2" id="KW-1185">Reference proteome</keyword>
<organism evidence="1 2">
    <name type="scientific">Aureobasidium namibiae CBS 147.97</name>
    <dbReference type="NCBI Taxonomy" id="1043004"/>
    <lineage>
        <taxon>Eukaryota</taxon>
        <taxon>Fungi</taxon>
        <taxon>Dikarya</taxon>
        <taxon>Ascomycota</taxon>
        <taxon>Pezizomycotina</taxon>
        <taxon>Dothideomycetes</taxon>
        <taxon>Dothideomycetidae</taxon>
        <taxon>Dothideales</taxon>
        <taxon>Saccotheciaceae</taxon>
        <taxon>Aureobasidium</taxon>
    </lineage>
</organism>
<dbReference type="GeneID" id="25412581"/>
<sequence length="141" mass="15351">MVEGLLGAGPVLNGLFKIGQTVYAMIAVTGQARDLLDSACHVTASVETVRSLRRQKSGLLQAEEKKWVDRVINDTEKTLNNVASLVEPARVDMQTNAGKIGFVNRALFVFRDSPKVATNFARLTLTSQSLNTALTMLSSRE</sequence>
<gene>
    <name evidence="1" type="ORF">M436DRAFT_58049</name>
</gene>
<dbReference type="OrthoDB" id="3800389at2759"/>
<evidence type="ECO:0000313" key="1">
    <source>
        <dbReference type="EMBL" id="KEQ68570.1"/>
    </source>
</evidence>
<reference evidence="1 2" key="1">
    <citation type="journal article" date="2014" name="BMC Genomics">
        <title>Genome sequencing of four Aureobasidium pullulans varieties: biotechnological potential, stress tolerance, and description of new species.</title>
        <authorList>
            <person name="Gostin Ar C."/>
            <person name="Ohm R.A."/>
            <person name="Kogej T."/>
            <person name="Sonjak S."/>
            <person name="Turk M."/>
            <person name="Zajc J."/>
            <person name="Zalar P."/>
            <person name="Grube M."/>
            <person name="Sun H."/>
            <person name="Han J."/>
            <person name="Sharma A."/>
            <person name="Chiniquy J."/>
            <person name="Ngan C.Y."/>
            <person name="Lipzen A."/>
            <person name="Barry K."/>
            <person name="Grigoriev I.V."/>
            <person name="Gunde-Cimerman N."/>
        </authorList>
    </citation>
    <scope>NUCLEOTIDE SEQUENCE [LARGE SCALE GENOMIC DNA]</scope>
    <source>
        <strain evidence="1 2">CBS 147.97</strain>
    </source>
</reference>